<evidence type="ECO:0000313" key="4">
    <source>
        <dbReference type="Proteomes" id="UP001595885"/>
    </source>
</evidence>
<protein>
    <recommendedName>
        <fullName evidence="1">Type IV secretion system putative lipoprotein virB7</fullName>
    </recommendedName>
</protein>
<keyword evidence="3" id="KW-0449">Lipoprotein</keyword>
<proteinExistence type="predicted"/>
<comment type="caution">
    <text evidence="3">The sequence shown here is derived from an EMBL/GenBank/DDBJ whole genome shotgun (WGS) entry which is preliminary data.</text>
</comment>
<name>A0ABV9P021_9FLAO</name>
<dbReference type="EMBL" id="JBHSGW010000001">
    <property type="protein sequence ID" value="MFC4738486.1"/>
    <property type="molecule type" value="Genomic_DNA"/>
</dbReference>
<keyword evidence="2" id="KW-0732">Signal</keyword>
<evidence type="ECO:0000256" key="1">
    <source>
        <dbReference type="ARBA" id="ARBA00017922"/>
    </source>
</evidence>
<organism evidence="3 4">
    <name type="scientific">Flavobacterium ponti</name>
    <dbReference type="NCBI Taxonomy" id="665133"/>
    <lineage>
        <taxon>Bacteria</taxon>
        <taxon>Pseudomonadati</taxon>
        <taxon>Bacteroidota</taxon>
        <taxon>Flavobacteriia</taxon>
        <taxon>Flavobacteriales</taxon>
        <taxon>Flavobacteriaceae</taxon>
        <taxon>Flavobacterium</taxon>
    </lineage>
</organism>
<keyword evidence="4" id="KW-1185">Reference proteome</keyword>
<evidence type="ECO:0000256" key="2">
    <source>
        <dbReference type="ARBA" id="ARBA00022729"/>
    </source>
</evidence>
<sequence length="135" mass="15758">MKKIVFFLVTIFALTSCSLDDEPKSEQVSLPIESVVIPDNWPLNEEGFITLTYRRPTTCHLFNGFNYQYTDEFTRTVSIEAIKLNENNCIDASLESYDVDLNFKPLKEGLYHFRFWSGIDENGNYTFLEYDIDVQ</sequence>
<gene>
    <name evidence="3" type="ORF">ACFO3U_00610</name>
</gene>
<evidence type="ECO:0000313" key="3">
    <source>
        <dbReference type="EMBL" id="MFC4738486.1"/>
    </source>
</evidence>
<dbReference type="InterPro" id="IPR012640">
    <property type="entry name" value="Membr_lipoprot_lipid_attach_CS"/>
</dbReference>
<dbReference type="RefSeq" id="WP_379737429.1">
    <property type="nucleotide sequence ID" value="NZ_JBHSGW010000001.1"/>
</dbReference>
<dbReference type="PROSITE" id="PS51257">
    <property type="entry name" value="PROKAR_LIPOPROTEIN"/>
    <property type="match status" value="1"/>
</dbReference>
<reference evidence="4" key="1">
    <citation type="journal article" date="2019" name="Int. J. Syst. Evol. Microbiol.">
        <title>The Global Catalogue of Microorganisms (GCM) 10K type strain sequencing project: providing services to taxonomists for standard genome sequencing and annotation.</title>
        <authorList>
            <consortium name="The Broad Institute Genomics Platform"/>
            <consortium name="The Broad Institute Genome Sequencing Center for Infectious Disease"/>
            <person name="Wu L."/>
            <person name="Ma J."/>
        </authorList>
    </citation>
    <scope>NUCLEOTIDE SEQUENCE [LARGE SCALE GENOMIC DNA]</scope>
    <source>
        <strain evidence="4">CCUG 50349</strain>
    </source>
</reference>
<dbReference type="Pfam" id="PF08139">
    <property type="entry name" value="LPAM_1"/>
    <property type="match status" value="1"/>
</dbReference>
<dbReference type="Proteomes" id="UP001595885">
    <property type="component" value="Unassembled WGS sequence"/>
</dbReference>
<accession>A0ABV9P021</accession>